<keyword evidence="3" id="KW-1185">Reference proteome</keyword>
<reference evidence="2" key="1">
    <citation type="submission" date="2013-04" db="EMBL/GenBank/DDBJ databases">
        <title>The Genome Sequence of Fonticula alba ATCC 38817.</title>
        <authorList>
            <consortium name="The Broad Institute Genomics Platform"/>
            <person name="Russ C."/>
            <person name="Cuomo C."/>
            <person name="Burger G."/>
            <person name="Gray M.W."/>
            <person name="Holland P.W.H."/>
            <person name="King N."/>
            <person name="Lang F.B.F."/>
            <person name="Roger A.J."/>
            <person name="Ruiz-Trillo I."/>
            <person name="Brown M."/>
            <person name="Walker B."/>
            <person name="Young S."/>
            <person name="Zeng Q."/>
            <person name="Gargeya S."/>
            <person name="Fitzgerald M."/>
            <person name="Haas B."/>
            <person name="Abouelleil A."/>
            <person name="Allen A.W."/>
            <person name="Alvarado L."/>
            <person name="Arachchi H.M."/>
            <person name="Berlin A.M."/>
            <person name="Chapman S.B."/>
            <person name="Gainer-Dewar J."/>
            <person name="Goldberg J."/>
            <person name="Griggs A."/>
            <person name="Gujja S."/>
            <person name="Hansen M."/>
            <person name="Howarth C."/>
            <person name="Imamovic A."/>
            <person name="Ireland A."/>
            <person name="Larimer J."/>
            <person name="McCowan C."/>
            <person name="Murphy C."/>
            <person name="Pearson M."/>
            <person name="Poon T.W."/>
            <person name="Priest M."/>
            <person name="Roberts A."/>
            <person name="Saif S."/>
            <person name="Shea T."/>
            <person name="Sisk P."/>
            <person name="Sykes S."/>
            <person name="Wortman J."/>
            <person name="Nusbaum C."/>
            <person name="Birren B."/>
        </authorList>
    </citation>
    <scope>NUCLEOTIDE SEQUENCE [LARGE SCALE GENOMIC DNA]</scope>
    <source>
        <strain evidence="2">ATCC 38817</strain>
    </source>
</reference>
<evidence type="ECO:0000256" key="1">
    <source>
        <dbReference type="SAM" id="Phobius"/>
    </source>
</evidence>
<dbReference type="GeneID" id="20528502"/>
<accession>A0A058Z4Z7</accession>
<organism evidence="2">
    <name type="scientific">Fonticula alba</name>
    <name type="common">Slime mold</name>
    <dbReference type="NCBI Taxonomy" id="691883"/>
    <lineage>
        <taxon>Eukaryota</taxon>
        <taxon>Rotosphaerida</taxon>
        <taxon>Fonticulaceae</taxon>
        <taxon>Fonticula</taxon>
    </lineage>
</organism>
<name>A0A058Z4Z7_FONAL</name>
<evidence type="ECO:0000313" key="2">
    <source>
        <dbReference type="EMBL" id="KCV69345.1"/>
    </source>
</evidence>
<dbReference type="Proteomes" id="UP000030693">
    <property type="component" value="Unassembled WGS sequence"/>
</dbReference>
<dbReference type="EMBL" id="KB932206">
    <property type="protein sequence ID" value="KCV69345.1"/>
    <property type="molecule type" value="Genomic_DNA"/>
</dbReference>
<proteinExistence type="predicted"/>
<keyword evidence="1" id="KW-0812">Transmembrane</keyword>
<protein>
    <submittedName>
        <fullName evidence="2">Uncharacterized protein</fullName>
    </submittedName>
</protein>
<keyword evidence="1" id="KW-0472">Membrane</keyword>
<evidence type="ECO:0000313" key="3">
    <source>
        <dbReference type="Proteomes" id="UP000030693"/>
    </source>
</evidence>
<sequence length="352" mass="39002">MARSEAGAPTVSFFQQFRALFLKNASLFLSRKSTVVVQLVIPILLLSLIGGLTILIDRALDEANQTGYVERYQPFDASNPFVLTELERPSWRSMFNSPPFFHVSFNSDDAIGNELGFLTFLGERFGVLGTIEQEVQPEIGMVPETHYPFFVEHANHTSVNSALFDVYALWKDLLNDSGLGPQPAPDDYWQITNQTIEWHAAREYEKLLPYGALLVDDLHLPVAVPGESLSPRDFHLNYTSMAATRYGGLRILGRDIRTSPRDPPPTALSAAPGASAPRAALIVRALTQALLPRMLSRAANPPVAGPQEGLSACAHAYQENDPLLPVSYLSTIFPETDRRINLQNIFHNAFRA</sequence>
<dbReference type="RefSeq" id="XP_009495910.1">
    <property type="nucleotide sequence ID" value="XM_009497635.1"/>
</dbReference>
<dbReference type="AlphaFoldDB" id="A0A058Z4Z7"/>
<feature type="transmembrane region" description="Helical" evidence="1">
    <location>
        <begin position="35"/>
        <end position="56"/>
    </location>
</feature>
<keyword evidence="1" id="KW-1133">Transmembrane helix</keyword>
<gene>
    <name evidence="2" type="ORF">H696_03777</name>
</gene>